<accession>A0A4V2Q8Z0</accession>
<organism evidence="3 4">
    <name type="scientific">Anaerospora hongkongensis</name>
    <dbReference type="NCBI Taxonomy" id="244830"/>
    <lineage>
        <taxon>Bacteria</taxon>
        <taxon>Bacillati</taxon>
        <taxon>Bacillota</taxon>
        <taxon>Negativicutes</taxon>
        <taxon>Selenomonadales</taxon>
        <taxon>Sporomusaceae</taxon>
        <taxon>Anaerospora</taxon>
    </lineage>
</organism>
<dbReference type="InterPro" id="IPR011032">
    <property type="entry name" value="GroES-like_sf"/>
</dbReference>
<dbReference type="PANTHER" id="PTHR43401">
    <property type="entry name" value="L-THREONINE 3-DEHYDROGENASE"/>
    <property type="match status" value="1"/>
</dbReference>
<dbReference type="Proteomes" id="UP000295063">
    <property type="component" value="Unassembled WGS sequence"/>
</dbReference>
<dbReference type="SUPFAM" id="SSF50129">
    <property type="entry name" value="GroES-like"/>
    <property type="match status" value="1"/>
</dbReference>
<evidence type="ECO:0000256" key="1">
    <source>
        <dbReference type="ARBA" id="ARBA00023002"/>
    </source>
</evidence>
<gene>
    <name evidence="3" type="ORF">EV210_102188</name>
</gene>
<evidence type="ECO:0000259" key="2">
    <source>
        <dbReference type="Pfam" id="PF08240"/>
    </source>
</evidence>
<dbReference type="RefSeq" id="WP_243650417.1">
    <property type="nucleotide sequence ID" value="NZ_SLUI01000002.1"/>
</dbReference>
<dbReference type="InterPro" id="IPR050129">
    <property type="entry name" value="Zn_alcohol_dh"/>
</dbReference>
<dbReference type="GO" id="GO:0016491">
    <property type="term" value="F:oxidoreductase activity"/>
    <property type="evidence" value="ECO:0007669"/>
    <property type="project" value="UniProtKB-KW"/>
</dbReference>
<feature type="domain" description="Alcohol dehydrogenase-like N-terminal" evidence="2">
    <location>
        <begin position="26"/>
        <end position="80"/>
    </location>
</feature>
<protein>
    <submittedName>
        <fullName evidence="3">Alcohol dehydrogenase-like protein</fullName>
    </submittedName>
</protein>
<keyword evidence="4" id="KW-1185">Reference proteome</keyword>
<dbReference type="Pfam" id="PF08240">
    <property type="entry name" value="ADH_N"/>
    <property type="match status" value="1"/>
</dbReference>
<dbReference type="Gene3D" id="3.90.180.10">
    <property type="entry name" value="Medium-chain alcohol dehydrogenases, catalytic domain"/>
    <property type="match status" value="1"/>
</dbReference>
<reference evidence="3 4" key="1">
    <citation type="submission" date="2019-03" db="EMBL/GenBank/DDBJ databases">
        <title>Genomic Encyclopedia of Type Strains, Phase IV (KMG-IV): sequencing the most valuable type-strain genomes for metagenomic binning, comparative biology and taxonomic classification.</title>
        <authorList>
            <person name="Goeker M."/>
        </authorList>
    </citation>
    <scope>NUCLEOTIDE SEQUENCE [LARGE SCALE GENOMIC DNA]</scope>
    <source>
        <strain evidence="3 4">DSM 15969</strain>
    </source>
</reference>
<evidence type="ECO:0000313" key="3">
    <source>
        <dbReference type="EMBL" id="TCL39274.1"/>
    </source>
</evidence>
<dbReference type="AlphaFoldDB" id="A0A4V2Q8Z0"/>
<dbReference type="InterPro" id="IPR013154">
    <property type="entry name" value="ADH-like_N"/>
</dbReference>
<proteinExistence type="predicted"/>
<name>A0A4V2Q8Z0_9FIRM</name>
<comment type="caution">
    <text evidence="3">The sequence shown here is derived from an EMBL/GenBank/DDBJ whole genome shotgun (WGS) entry which is preliminary data.</text>
</comment>
<dbReference type="EMBL" id="SLUI01000002">
    <property type="protein sequence ID" value="TCL39274.1"/>
    <property type="molecule type" value="Genomic_DNA"/>
</dbReference>
<dbReference type="PANTHER" id="PTHR43401:SF2">
    <property type="entry name" value="L-THREONINE 3-DEHYDROGENASE"/>
    <property type="match status" value="1"/>
</dbReference>
<keyword evidence="1" id="KW-0560">Oxidoreductase</keyword>
<sequence length="85" mass="9716">METRAVRLYGKKDLRLETFQLPEIKEDEILVQVISDSICMSSYKAAILGPEHKRVPKDVDKHPIIIGHEMAGNIVQVGAKWQQQF</sequence>
<evidence type="ECO:0000313" key="4">
    <source>
        <dbReference type="Proteomes" id="UP000295063"/>
    </source>
</evidence>